<evidence type="ECO:0000256" key="6">
    <source>
        <dbReference type="ARBA" id="ARBA00022737"/>
    </source>
</evidence>
<evidence type="ECO:0000256" key="7">
    <source>
        <dbReference type="ARBA" id="ARBA00022982"/>
    </source>
</evidence>
<dbReference type="AlphaFoldDB" id="A0A8J5J8W0"/>
<accession>A0A8J5J8W0</accession>
<evidence type="ECO:0000256" key="8">
    <source>
        <dbReference type="ARBA" id="ARBA00023128"/>
    </source>
</evidence>
<evidence type="ECO:0000313" key="10">
    <source>
        <dbReference type="EMBL" id="KAG6970546.1"/>
    </source>
</evidence>
<evidence type="ECO:0000256" key="1">
    <source>
        <dbReference type="ARBA" id="ARBA00003195"/>
    </source>
</evidence>
<name>A0A8J5J8W0_9STRA</name>
<keyword evidence="4" id="KW-0813">Transport</keyword>
<keyword evidence="9" id="KW-1015">Disulfide bond</keyword>
<comment type="similarity">
    <text evidence="3">Belongs to the complex I NDUFA8 subunit family.</text>
</comment>
<dbReference type="EMBL" id="JAENGY010000178">
    <property type="protein sequence ID" value="KAG6970546.1"/>
    <property type="molecule type" value="Genomic_DNA"/>
</dbReference>
<evidence type="ECO:0000256" key="4">
    <source>
        <dbReference type="ARBA" id="ARBA00022448"/>
    </source>
</evidence>
<evidence type="ECO:0000256" key="9">
    <source>
        <dbReference type="ARBA" id="ARBA00023157"/>
    </source>
</evidence>
<dbReference type="PANTHER" id="PTHR13344:SF0">
    <property type="entry name" value="NADH DEHYDROGENASE [UBIQUINONE] 1 ALPHA SUBCOMPLEX SUBUNIT 8"/>
    <property type="match status" value="1"/>
</dbReference>
<keyword evidence="5" id="KW-0679">Respiratory chain</keyword>
<proteinExistence type="inferred from homology"/>
<evidence type="ECO:0000256" key="5">
    <source>
        <dbReference type="ARBA" id="ARBA00022660"/>
    </source>
</evidence>
<organism evidence="10 11">
    <name type="scientific">Phytophthora aleatoria</name>
    <dbReference type="NCBI Taxonomy" id="2496075"/>
    <lineage>
        <taxon>Eukaryota</taxon>
        <taxon>Sar</taxon>
        <taxon>Stramenopiles</taxon>
        <taxon>Oomycota</taxon>
        <taxon>Peronosporomycetes</taxon>
        <taxon>Peronosporales</taxon>
        <taxon>Peronosporaceae</taxon>
        <taxon>Phytophthora</taxon>
    </lineage>
</organism>
<dbReference type="PANTHER" id="PTHR13344">
    <property type="entry name" value="NADH-UBIQUINONE OXIDOREDUCTASE"/>
    <property type="match status" value="1"/>
</dbReference>
<keyword evidence="6" id="KW-0677">Repeat</keyword>
<keyword evidence="11" id="KW-1185">Reference proteome</keyword>
<dbReference type="Proteomes" id="UP000709295">
    <property type="component" value="Unassembled WGS sequence"/>
</dbReference>
<dbReference type="GO" id="GO:0005739">
    <property type="term" value="C:mitochondrion"/>
    <property type="evidence" value="ECO:0007669"/>
    <property type="project" value="UniProtKB-SubCell"/>
</dbReference>
<evidence type="ECO:0000256" key="2">
    <source>
        <dbReference type="ARBA" id="ARBA00004173"/>
    </source>
</evidence>
<keyword evidence="7" id="KW-0249">Electron transport</keyword>
<evidence type="ECO:0000256" key="3">
    <source>
        <dbReference type="ARBA" id="ARBA00010705"/>
    </source>
</evidence>
<protein>
    <submittedName>
        <fullName evidence="10">Uncharacterized protein</fullName>
    </submittedName>
</protein>
<dbReference type="GO" id="GO:0006120">
    <property type="term" value="P:mitochondrial electron transport, NADH to ubiquinone"/>
    <property type="evidence" value="ECO:0007669"/>
    <property type="project" value="InterPro"/>
</dbReference>
<comment type="subcellular location">
    <subcellularLocation>
        <location evidence="2">Mitochondrion</location>
    </subcellularLocation>
</comment>
<keyword evidence="8" id="KW-0496">Mitochondrion</keyword>
<evidence type="ECO:0000313" key="11">
    <source>
        <dbReference type="Proteomes" id="UP000709295"/>
    </source>
</evidence>
<comment type="function">
    <text evidence="1">Accessory subunit of the mitochondrial membrane respiratory chain NADH dehydrogenase (Complex I), that is believed not to be involved in catalysis. Complex I functions in the transfer of electrons from NADH to the respiratory chain. The immediate electron acceptor for the enzyme is believed to be ubiquinone.</text>
</comment>
<comment type="caution">
    <text evidence="10">The sequence shown here is derived from an EMBL/GenBank/DDBJ whole genome shotgun (WGS) entry which is preliminary data.</text>
</comment>
<sequence>MSGIFPGNSSLIQQLDTNIILEDTFERHVAGGLFCDIELGLNIIRGDNIVLLGELDSDKERDQPHMKRVELEEVLEAEERLNEEGNTSTLEGKASSYDITVAMAEERKTVKLPDTDNTSLTCAARILAHECADANLEFMRCKQRDANPRACLVQGEKVTAAVLKTLREVETNCGETYSAYKKALKKNWHRIDETRKEQAALEECWRQYKGYNQTQEDK</sequence>
<reference evidence="10" key="1">
    <citation type="submission" date="2021-01" db="EMBL/GenBank/DDBJ databases">
        <title>Phytophthora aleatoria, a newly-described species from Pinus radiata is distinct from Phytophthora cactorum isolates based on comparative genomics.</title>
        <authorList>
            <person name="Mcdougal R."/>
            <person name="Panda P."/>
            <person name="Williams N."/>
            <person name="Studholme D.J."/>
        </authorList>
    </citation>
    <scope>NUCLEOTIDE SEQUENCE</scope>
    <source>
        <strain evidence="10">NZFS 4037</strain>
    </source>
</reference>
<gene>
    <name evidence="10" type="ORF">JG688_00004810</name>
</gene>
<dbReference type="InterPro" id="IPR016680">
    <property type="entry name" value="NDUFA8"/>
</dbReference>